<evidence type="ECO:0000313" key="3">
    <source>
        <dbReference type="Proteomes" id="UP001198151"/>
    </source>
</evidence>
<dbReference type="Proteomes" id="UP001198151">
    <property type="component" value="Unassembled WGS sequence"/>
</dbReference>
<name>A0ABS8FV81_9FIRM</name>
<feature type="compositionally biased region" description="Basic and acidic residues" evidence="1">
    <location>
        <begin position="36"/>
        <end position="58"/>
    </location>
</feature>
<reference evidence="2 3" key="1">
    <citation type="submission" date="2021-10" db="EMBL/GenBank/DDBJ databases">
        <title>Anaerobic single-cell dispensing facilitates the cultivation of human gut bacteria.</title>
        <authorList>
            <person name="Afrizal A."/>
        </authorList>
    </citation>
    <scope>NUCLEOTIDE SEQUENCE [LARGE SCALE GENOMIC DNA]</scope>
    <source>
        <strain evidence="2 3">CLA-AA-H200</strain>
    </source>
</reference>
<feature type="region of interest" description="Disordered" evidence="1">
    <location>
        <begin position="31"/>
        <end position="58"/>
    </location>
</feature>
<gene>
    <name evidence="2" type="ORF">LKD70_05810</name>
</gene>
<organism evidence="2 3">
    <name type="scientific">Ruminococcus turbiniformis</name>
    <dbReference type="NCBI Taxonomy" id="2881258"/>
    <lineage>
        <taxon>Bacteria</taxon>
        <taxon>Bacillati</taxon>
        <taxon>Bacillota</taxon>
        <taxon>Clostridia</taxon>
        <taxon>Eubacteriales</taxon>
        <taxon>Oscillospiraceae</taxon>
        <taxon>Ruminococcus</taxon>
    </lineage>
</organism>
<comment type="caution">
    <text evidence="2">The sequence shown here is derived from an EMBL/GenBank/DDBJ whole genome shotgun (WGS) entry which is preliminary data.</text>
</comment>
<dbReference type="RefSeq" id="WP_227707114.1">
    <property type="nucleotide sequence ID" value="NZ_JAJEQX010000007.1"/>
</dbReference>
<dbReference type="EMBL" id="JAJEQX010000007">
    <property type="protein sequence ID" value="MCC2253955.1"/>
    <property type="molecule type" value="Genomic_DNA"/>
</dbReference>
<accession>A0ABS8FV81</accession>
<evidence type="ECO:0000256" key="1">
    <source>
        <dbReference type="SAM" id="MobiDB-lite"/>
    </source>
</evidence>
<proteinExistence type="predicted"/>
<protein>
    <submittedName>
        <fullName evidence="2">Complexin-2</fullName>
    </submittedName>
</protein>
<sequence>MEDDSHVDEIKVGLEKKLDAMVLHELYGKSKTAPTADEREKARQEYLERRGIPDSFRW</sequence>
<evidence type="ECO:0000313" key="2">
    <source>
        <dbReference type="EMBL" id="MCC2253955.1"/>
    </source>
</evidence>
<keyword evidence="3" id="KW-1185">Reference proteome</keyword>